<organism evidence="6 7">
    <name type="scientific">Elstera litoralis</name>
    <dbReference type="NCBI Taxonomy" id="552518"/>
    <lineage>
        <taxon>Bacteria</taxon>
        <taxon>Pseudomonadati</taxon>
        <taxon>Pseudomonadota</taxon>
        <taxon>Alphaproteobacteria</taxon>
        <taxon>Rhodospirillales</taxon>
        <taxon>Rhodospirillaceae</taxon>
        <taxon>Elstera</taxon>
    </lineage>
</organism>
<reference evidence="6 7" key="1">
    <citation type="submission" date="2015-03" db="EMBL/GenBank/DDBJ databases">
        <title>Draft genome sequence of Elstera litoralis.</title>
        <authorList>
            <person name="Rahalkar M.C."/>
            <person name="Dhakephalkar P.K."/>
            <person name="Pore S.D."/>
            <person name="Arora P."/>
            <person name="Kapse N.G."/>
            <person name="Pandit P.S."/>
        </authorList>
    </citation>
    <scope>NUCLEOTIDE SEQUENCE [LARGE SCALE GENOMIC DNA]</scope>
    <source>
        <strain evidence="6 7">Dia-1</strain>
    </source>
</reference>
<comment type="similarity">
    <text evidence="1">Belongs to the LysR transcriptional regulatory family.</text>
</comment>
<dbReference type="PATRIC" id="fig|552518.3.peg.1064"/>
<dbReference type="Pfam" id="PF00126">
    <property type="entry name" value="HTH_1"/>
    <property type="match status" value="1"/>
</dbReference>
<proteinExistence type="inferred from homology"/>
<evidence type="ECO:0000256" key="1">
    <source>
        <dbReference type="ARBA" id="ARBA00009437"/>
    </source>
</evidence>
<dbReference type="PANTHER" id="PTHR30419">
    <property type="entry name" value="HTH-TYPE TRANSCRIPTIONAL REGULATOR YBHD"/>
    <property type="match status" value="1"/>
</dbReference>
<comment type="caution">
    <text evidence="6">The sequence shown here is derived from an EMBL/GenBank/DDBJ whole genome shotgun (WGS) entry which is preliminary data.</text>
</comment>
<dbReference type="GO" id="GO:0003700">
    <property type="term" value="F:DNA-binding transcription factor activity"/>
    <property type="evidence" value="ECO:0007669"/>
    <property type="project" value="InterPro"/>
</dbReference>
<protein>
    <submittedName>
        <fullName evidence="6">LysR family transcriptional regulator</fullName>
    </submittedName>
</protein>
<dbReference type="InterPro" id="IPR036390">
    <property type="entry name" value="WH_DNA-bd_sf"/>
</dbReference>
<evidence type="ECO:0000256" key="3">
    <source>
        <dbReference type="ARBA" id="ARBA00023125"/>
    </source>
</evidence>
<keyword evidence="4" id="KW-0804">Transcription</keyword>
<dbReference type="GO" id="GO:0005829">
    <property type="term" value="C:cytosol"/>
    <property type="evidence" value="ECO:0007669"/>
    <property type="project" value="TreeGrafter"/>
</dbReference>
<gene>
    <name evidence="6" type="ORF">VZ95_08890</name>
</gene>
<keyword evidence="7" id="KW-1185">Reference proteome</keyword>
<evidence type="ECO:0000313" key="6">
    <source>
        <dbReference type="EMBL" id="KJV09837.1"/>
    </source>
</evidence>
<evidence type="ECO:0000256" key="4">
    <source>
        <dbReference type="ARBA" id="ARBA00023163"/>
    </source>
</evidence>
<evidence type="ECO:0000259" key="5">
    <source>
        <dbReference type="PROSITE" id="PS50931"/>
    </source>
</evidence>
<accession>A0A0F3IT86</accession>
<sequence>MTETPWSEDPADLIAEGTASLLRAGLKLGHLRLIVALDEQEKVSAAASLLNITQPAASRMIAEIESILQAPLCERLPRGVILTPIGKVLARRARSVLLELREAEREVADLRAGRGGSVFLGAVTAPAIELAVPAIARARALYPKMDINIQVDTSTVLVRELLASRQDFIIARVPDDLDPRLFRTKMLSSERACLVVRRDHPLIGQGVVRLEDLTQFDWVMQPSGTLLRRTVERVFMAHNVPLPSRVLNTTSLLLSMVLVAETDAITPIAYDMARFVNRPDKLGGRIDILPLPVDIWVEPYSLITVRDRGLSPAAEVLYQLVEEEAARSASAPP</sequence>
<evidence type="ECO:0000256" key="2">
    <source>
        <dbReference type="ARBA" id="ARBA00023015"/>
    </source>
</evidence>
<keyword evidence="3" id="KW-0238">DNA-binding</keyword>
<dbReference type="PANTHER" id="PTHR30419:SF8">
    <property type="entry name" value="NITROGEN ASSIMILATION TRANSCRIPTIONAL ACTIVATOR-RELATED"/>
    <property type="match status" value="1"/>
</dbReference>
<keyword evidence="2" id="KW-0805">Transcription regulation</keyword>
<dbReference type="InterPro" id="IPR005119">
    <property type="entry name" value="LysR_subst-bd"/>
</dbReference>
<dbReference type="PROSITE" id="PS50931">
    <property type="entry name" value="HTH_LYSR"/>
    <property type="match status" value="1"/>
</dbReference>
<dbReference type="RefSeq" id="WP_045775538.1">
    <property type="nucleotide sequence ID" value="NZ_LAJY01000203.1"/>
</dbReference>
<evidence type="ECO:0000313" key="7">
    <source>
        <dbReference type="Proteomes" id="UP000033774"/>
    </source>
</evidence>
<dbReference type="Gene3D" id="3.40.190.290">
    <property type="match status" value="1"/>
</dbReference>
<dbReference type="InterPro" id="IPR000847">
    <property type="entry name" value="LysR_HTH_N"/>
</dbReference>
<name>A0A0F3IT86_9PROT</name>
<dbReference type="AlphaFoldDB" id="A0A0F3IT86"/>
<dbReference type="Gene3D" id="1.10.10.10">
    <property type="entry name" value="Winged helix-like DNA-binding domain superfamily/Winged helix DNA-binding domain"/>
    <property type="match status" value="1"/>
</dbReference>
<dbReference type="GO" id="GO:0003677">
    <property type="term" value="F:DNA binding"/>
    <property type="evidence" value="ECO:0007669"/>
    <property type="project" value="UniProtKB-KW"/>
</dbReference>
<dbReference type="EMBL" id="LAJY01000203">
    <property type="protein sequence ID" value="KJV09837.1"/>
    <property type="molecule type" value="Genomic_DNA"/>
</dbReference>
<feature type="domain" description="HTH lysR-type" evidence="5">
    <location>
        <begin position="26"/>
        <end position="83"/>
    </location>
</feature>
<dbReference type="InterPro" id="IPR050950">
    <property type="entry name" value="HTH-type_LysR_regulators"/>
</dbReference>
<dbReference type="Pfam" id="PF03466">
    <property type="entry name" value="LysR_substrate"/>
    <property type="match status" value="1"/>
</dbReference>
<dbReference type="SUPFAM" id="SSF46785">
    <property type="entry name" value="Winged helix' DNA-binding domain"/>
    <property type="match status" value="1"/>
</dbReference>
<dbReference type="Proteomes" id="UP000033774">
    <property type="component" value="Unassembled WGS sequence"/>
</dbReference>
<dbReference type="InterPro" id="IPR036388">
    <property type="entry name" value="WH-like_DNA-bd_sf"/>
</dbReference>
<dbReference type="SUPFAM" id="SSF53850">
    <property type="entry name" value="Periplasmic binding protein-like II"/>
    <property type="match status" value="1"/>
</dbReference>